<dbReference type="CDD" id="cd01823">
    <property type="entry name" value="SEST_like"/>
    <property type="match status" value="1"/>
</dbReference>
<dbReference type="InterPro" id="IPR037460">
    <property type="entry name" value="SEST-like"/>
</dbReference>
<dbReference type="InterPro" id="IPR036514">
    <property type="entry name" value="SGNH_hydro_sf"/>
</dbReference>
<protein>
    <recommendedName>
        <fullName evidence="1">SGNH hydrolase-type esterase domain-containing protein</fullName>
    </recommendedName>
</protein>
<name>A0A137ZI69_9ACTN</name>
<dbReference type="InterPro" id="IPR013830">
    <property type="entry name" value="SGNH_hydro"/>
</dbReference>
<dbReference type="EMBL" id="LSRE01000015">
    <property type="protein sequence ID" value="KXO97870.1"/>
    <property type="molecule type" value="Genomic_DNA"/>
</dbReference>
<reference evidence="2 3" key="1">
    <citation type="submission" date="2016-02" db="EMBL/GenBank/DDBJ databases">
        <authorList>
            <person name="Teng J.L."/>
            <person name="Tang Y."/>
            <person name="Huang Y."/>
            <person name="Guo F."/>
            <person name="Wei W."/>
            <person name="Chen J.H."/>
            <person name="Wong S.Y."/>
            <person name="Lau S.K."/>
            <person name="Woo P.C."/>
        </authorList>
    </citation>
    <scope>NUCLEOTIDE SEQUENCE [LARGE SCALE GENOMIC DNA]</scope>
    <source>
        <strain evidence="2 3">JCM 13375</strain>
    </source>
</reference>
<dbReference type="Gene3D" id="3.40.50.1110">
    <property type="entry name" value="SGNH hydrolase"/>
    <property type="match status" value="1"/>
</dbReference>
<dbReference type="RefSeq" id="WP_156485654.1">
    <property type="nucleotide sequence ID" value="NZ_LSRE01000015.1"/>
</dbReference>
<organism evidence="2 3">
    <name type="scientific">Tsukamurella pseudospumae</name>
    <dbReference type="NCBI Taxonomy" id="239498"/>
    <lineage>
        <taxon>Bacteria</taxon>
        <taxon>Bacillati</taxon>
        <taxon>Actinomycetota</taxon>
        <taxon>Actinomycetes</taxon>
        <taxon>Mycobacteriales</taxon>
        <taxon>Tsukamurellaceae</taxon>
        <taxon>Tsukamurella</taxon>
    </lineage>
</organism>
<comment type="caution">
    <text evidence="2">The sequence shown here is derived from an EMBL/GenBank/DDBJ whole genome shotgun (WGS) entry which is preliminary data.</text>
</comment>
<evidence type="ECO:0000313" key="3">
    <source>
        <dbReference type="Proteomes" id="UP000070409"/>
    </source>
</evidence>
<dbReference type="PANTHER" id="PTHR37981:SF1">
    <property type="entry name" value="SGNH HYDROLASE-TYPE ESTERASE DOMAIN-CONTAINING PROTEIN"/>
    <property type="match status" value="1"/>
</dbReference>
<evidence type="ECO:0000259" key="1">
    <source>
        <dbReference type="Pfam" id="PF13472"/>
    </source>
</evidence>
<gene>
    <name evidence="2" type="ORF">AXK61_21105</name>
</gene>
<dbReference type="PANTHER" id="PTHR37981">
    <property type="entry name" value="LIPASE 2"/>
    <property type="match status" value="1"/>
</dbReference>
<feature type="domain" description="SGNH hydrolase-type esterase" evidence="1">
    <location>
        <begin position="55"/>
        <end position="291"/>
    </location>
</feature>
<accession>A0A137ZI69</accession>
<dbReference type="Pfam" id="PF13472">
    <property type="entry name" value="Lipase_GDSL_2"/>
    <property type="match status" value="1"/>
</dbReference>
<dbReference type="Proteomes" id="UP000070409">
    <property type="component" value="Unassembled WGS sequence"/>
</dbReference>
<keyword evidence="3" id="KW-1185">Reference proteome</keyword>
<sequence length="307" mass="32632">MSWIRRAIAMALVACLVLAVAGSTAIGGGSGYTHYQSNAVSYIPDLPGGAQYVSMGDSYAASGTHAKVQPMELCARNGDDLGHVLAQRLQPYSFTDRACSGATLDDLTQPSPKPDTSPQIYGVGPFTRLVTIVIGANSLGFGNIVVHCFGDPDDRCGASATQDLPGSQGWNFVRAQYAATVDAIKKAAAPDVRIVLVGYLPLFPLDGPPDRACLDRAGIPEQNVGHWRTWYRSVDRLIREVAADRGVMYVQPPLDHTACDPDPYARLSGPKLKAQEPEANGLHPTAAGQRALGNLIEDRLRGIAPPA</sequence>
<dbReference type="SUPFAM" id="SSF52266">
    <property type="entry name" value="SGNH hydrolase"/>
    <property type="match status" value="1"/>
</dbReference>
<evidence type="ECO:0000313" key="2">
    <source>
        <dbReference type="EMBL" id="KXO97870.1"/>
    </source>
</evidence>
<proteinExistence type="predicted"/>